<dbReference type="Pfam" id="PF07690">
    <property type="entry name" value="MFS_1"/>
    <property type="match status" value="1"/>
</dbReference>
<organism evidence="2">
    <name type="scientific">Culicoides sonorensis</name>
    <name type="common">Biting midge</name>
    <dbReference type="NCBI Taxonomy" id="179676"/>
    <lineage>
        <taxon>Eukaryota</taxon>
        <taxon>Metazoa</taxon>
        <taxon>Ecdysozoa</taxon>
        <taxon>Arthropoda</taxon>
        <taxon>Hexapoda</taxon>
        <taxon>Insecta</taxon>
        <taxon>Pterygota</taxon>
        <taxon>Neoptera</taxon>
        <taxon>Endopterygota</taxon>
        <taxon>Diptera</taxon>
        <taxon>Nematocera</taxon>
        <taxon>Chironomoidea</taxon>
        <taxon>Ceratopogonidae</taxon>
        <taxon>Ceratopogoninae</taxon>
        <taxon>Culicoides</taxon>
        <taxon>Monoculicoides</taxon>
    </lineage>
</organism>
<evidence type="ECO:0000313" key="2">
    <source>
        <dbReference type="EMBL" id="SSX13955.1"/>
    </source>
</evidence>
<evidence type="ECO:0000313" key="3">
    <source>
        <dbReference type="EMBL" id="SSX33374.1"/>
    </source>
</evidence>
<dbReference type="InterPro" id="IPR011701">
    <property type="entry name" value="MFS"/>
</dbReference>
<feature type="transmembrane region" description="Helical" evidence="1">
    <location>
        <begin position="456"/>
        <end position="482"/>
    </location>
</feature>
<sequence length="805" mass="90323">MIIIIAGIGNGILNCTGILITGHYFEKYRALANGITCSGSGAGTFLIGQLLPFLLKQYNNDWQFILRIFSGMYLITFPIVALYKPLKPKKFRVLDRKVQLDESDSETSQITINFAKSRVPTLSNIISVYSISNDMSFDSRQLNANDNSEMPNKANKCFQILCPCIYKRSLSVATRTKQLFSRPVYRDDAFYTHSLGLLPEYEDKRSMIKSDSVSVKSLMKQNLDDETLSYHLTVSRVPSIEEIDKEPTCCNQFIGTMHRTLLILFDPKFFKIFSFYLLALSSLIGMLGLYLPAMFLIGNKFKINHFDITGNLFTDRVKQKIEFVDHVKHLTMAIGLSNMMGRFASGLLTFCPFLNTTIISGIGTGLSGIACLLIGFTDDSALVELIILCTVFGFCIGFAASLRAVMYVENFGLENLTNAYGLFSLAIGIGGFGFGMINCTAILITGHYFEKYRALANAITVGGSSAGFFIIGQLVIFLLQTYNDDWRLSYRILTGINLLLFVVASIYKPLPPVKLRINNKKAFAGMDSDTSQITVSRLKPRYPSLSNILSALSSRETFESRLIKTNEGPPEGPTETRFRKFCNSAFFCKRKSEDKTIEKVKSRPIYRDDAFYTHNLGLIPEYEQLQKAKSVVDGNDKSTILDSDSLSYHLSVSRVPSIQTIHKRQFIGTILRTLTLLFDPKFFKSITFYFFVAFHIANMLGVYLPTIYLIGDLKIIFIIISLKIKQKIADRTLECPEFRDNARYYVSALGISNVVGRLSSGTLILCPRFSAAFLGAFALCVSGVSCLLIAFIGNRYFLELMIMYV</sequence>
<protein>
    <submittedName>
        <fullName evidence="2">CSON006346 protein</fullName>
    </submittedName>
</protein>
<feature type="transmembrane region" description="Helical" evidence="1">
    <location>
        <begin position="771"/>
        <end position="793"/>
    </location>
</feature>
<feature type="transmembrane region" description="Helical" evidence="1">
    <location>
        <begin position="488"/>
        <end position="507"/>
    </location>
</feature>
<proteinExistence type="predicted"/>
<feature type="transmembrane region" description="Helical" evidence="1">
    <location>
        <begin position="275"/>
        <end position="297"/>
    </location>
</feature>
<keyword evidence="1" id="KW-1133">Transmembrane helix</keyword>
<name>A0A336LBM7_CULSO</name>
<accession>A0A336LBM7</accession>
<feature type="transmembrane region" description="Helical" evidence="1">
    <location>
        <begin position="381"/>
        <end position="402"/>
    </location>
</feature>
<dbReference type="InterPro" id="IPR050327">
    <property type="entry name" value="Proton-linked_MCT"/>
</dbReference>
<dbReference type="GO" id="GO:0008028">
    <property type="term" value="F:monocarboxylic acid transmembrane transporter activity"/>
    <property type="evidence" value="ECO:0007669"/>
    <property type="project" value="TreeGrafter"/>
</dbReference>
<dbReference type="Gene3D" id="1.20.1250.20">
    <property type="entry name" value="MFS general substrate transporter like domains"/>
    <property type="match status" value="2"/>
</dbReference>
<dbReference type="EMBL" id="UFQT01002399">
    <property type="protein sequence ID" value="SSX33374.1"/>
    <property type="molecule type" value="Genomic_DNA"/>
</dbReference>
<dbReference type="PANTHER" id="PTHR11360">
    <property type="entry name" value="MONOCARBOXYLATE TRANSPORTER"/>
    <property type="match status" value="1"/>
</dbReference>
<reference evidence="3" key="2">
    <citation type="submission" date="2018-07" db="EMBL/GenBank/DDBJ databases">
        <authorList>
            <person name="Quirk P.G."/>
            <person name="Krulwich T.A."/>
        </authorList>
    </citation>
    <scope>NUCLEOTIDE SEQUENCE</scope>
</reference>
<keyword evidence="1" id="KW-0812">Transmembrane</keyword>
<keyword evidence="1" id="KW-0472">Membrane</keyword>
<dbReference type="PANTHER" id="PTHR11360:SF284">
    <property type="entry name" value="EG:103B4.3 PROTEIN-RELATED"/>
    <property type="match status" value="1"/>
</dbReference>
<dbReference type="SUPFAM" id="SSF103473">
    <property type="entry name" value="MFS general substrate transporter"/>
    <property type="match status" value="2"/>
</dbReference>
<feature type="transmembrane region" description="Helical" evidence="1">
    <location>
        <begin position="64"/>
        <end position="83"/>
    </location>
</feature>
<dbReference type="VEuPathDB" id="VectorBase:CSON006346"/>
<reference evidence="2" key="1">
    <citation type="submission" date="2018-04" db="EMBL/GenBank/DDBJ databases">
        <authorList>
            <person name="Go L.Y."/>
            <person name="Mitchell J.A."/>
        </authorList>
    </citation>
    <scope>NUCLEOTIDE SEQUENCE</scope>
    <source>
        <tissue evidence="2">Whole organism</tissue>
    </source>
</reference>
<feature type="transmembrane region" description="Helical" evidence="1">
    <location>
        <begin position="422"/>
        <end position="444"/>
    </location>
</feature>
<feature type="transmembrane region" description="Helical" evidence="1">
    <location>
        <begin position="682"/>
        <end position="700"/>
    </location>
</feature>
<feature type="transmembrane region" description="Helical" evidence="1">
    <location>
        <begin position="347"/>
        <end position="374"/>
    </location>
</feature>
<gene>
    <name evidence="2" type="primary">CSON006346</name>
</gene>
<dbReference type="EMBL" id="UFQS01002399">
    <property type="protein sequence ID" value="SSX13955.1"/>
    <property type="molecule type" value="Genomic_DNA"/>
</dbReference>
<evidence type="ECO:0000256" key="1">
    <source>
        <dbReference type="SAM" id="Phobius"/>
    </source>
</evidence>
<dbReference type="InterPro" id="IPR036259">
    <property type="entry name" value="MFS_trans_sf"/>
</dbReference>
<dbReference type="AlphaFoldDB" id="A0A336LBM7"/>
<feature type="transmembrane region" description="Helical" evidence="1">
    <location>
        <begin position="30"/>
        <end position="52"/>
    </location>
</feature>